<dbReference type="SUPFAM" id="SSF54862">
    <property type="entry name" value="4Fe-4S ferredoxins"/>
    <property type="match status" value="1"/>
</dbReference>
<dbReference type="EMBL" id="VRYY01000254">
    <property type="protein sequence ID" value="MBG3877271.1"/>
    <property type="molecule type" value="Genomic_DNA"/>
</dbReference>
<keyword evidence="5" id="KW-0408">Iron</keyword>
<name>A0ABS0J4B5_9BACT</name>
<sequence length="215" mass="23980">MADGKSILVDVSRCTGCRGCQVACKQWNGLPGTRTKQTGTYQNPPDFSHQTFKVVRFEDGRTKEGKTYWHFFSDMCRHCMNPPCLAGAQGDEMIHDDATGAVVYTEGTSKSDFEMSLSVCPYNIPRQDPDTKVMRKCTMCFDRITSGLTPACVLSCPTGAMVFGERDAMLAEARRRVDILKKTWPRAQALNADDVRVIFIVTDDPLKYHKYAAGV</sequence>
<keyword evidence="3" id="KW-0479">Metal-binding</keyword>
<dbReference type="RefSeq" id="WP_196609259.1">
    <property type="nucleotide sequence ID" value="NZ_VRYY01000254.1"/>
</dbReference>
<gene>
    <name evidence="8" type="ORF">FVW20_09640</name>
</gene>
<reference evidence="8 9" key="1">
    <citation type="submission" date="2019-08" db="EMBL/GenBank/DDBJ databases">
        <authorList>
            <person name="Luo N."/>
        </authorList>
    </citation>
    <scope>NUCLEOTIDE SEQUENCE [LARGE SCALE GENOMIC DNA]</scope>
    <source>
        <strain evidence="8 9">NCIMB 9442</strain>
    </source>
</reference>
<comment type="caution">
    <text evidence="8">The sequence shown here is derived from an EMBL/GenBank/DDBJ whole genome shotgun (WGS) entry which is preliminary data.</text>
</comment>
<dbReference type="PANTHER" id="PTHR43545:SF4">
    <property type="entry name" value="IRON-SULFUR PROTEIN"/>
    <property type="match status" value="1"/>
</dbReference>
<dbReference type="InterPro" id="IPR017896">
    <property type="entry name" value="4Fe4S_Fe-S-bd"/>
</dbReference>
<accession>A0ABS0J4B5</accession>
<feature type="domain" description="4Fe-4S ferredoxin-type" evidence="7">
    <location>
        <begin position="5"/>
        <end position="35"/>
    </location>
</feature>
<evidence type="ECO:0000256" key="5">
    <source>
        <dbReference type="ARBA" id="ARBA00023004"/>
    </source>
</evidence>
<dbReference type="PROSITE" id="PS51379">
    <property type="entry name" value="4FE4S_FER_2"/>
    <property type="match status" value="1"/>
</dbReference>
<evidence type="ECO:0000256" key="1">
    <source>
        <dbReference type="ARBA" id="ARBA00004196"/>
    </source>
</evidence>
<evidence type="ECO:0000313" key="9">
    <source>
        <dbReference type="Proteomes" id="UP001194469"/>
    </source>
</evidence>
<keyword evidence="9" id="KW-1185">Reference proteome</keyword>
<proteinExistence type="predicted"/>
<evidence type="ECO:0000256" key="2">
    <source>
        <dbReference type="ARBA" id="ARBA00022485"/>
    </source>
</evidence>
<evidence type="ECO:0000259" key="7">
    <source>
        <dbReference type="PROSITE" id="PS51379"/>
    </source>
</evidence>
<comment type="subcellular location">
    <subcellularLocation>
        <location evidence="1">Cell envelope</location>
    </subcellularLocation>
</comment>
<protein>
    <submittedName>
        <fullName evidence="8">Formate dehydrogenase</fullName>
    </submittedName>
</protein>
<dbReference type="InterPro" id="IPR051555">
    <property type="entry name" value="FDH_Electron_Transfer_Unit"/>
</dbReference>
<evidence type="ECO:0000256" key="3">
    <source>
        <dbReference type="ARBA" id="ARBA00022723"/>
    </source>
</evidence>
<dbReference type="Proteomes" id="UP001194469">
    <property type="component" value="Unassembled WGS sequence"/>
</dbReference>
<dbReference type="PANTHER" id="PTHR43545">
    <property type="entry name" value="FORMATE DEHYDROGENASE, NITRATE-INDUCIBLE, IRON-SULFUR SUBUNIT"/>
    <property type="match status" value="1"/>
</dbReference>
<evidence type="ECO:0000313" key="8">
    <source>
        <dbReference type="EMBL" id="MBG3877271.1"/>
    </source>
</evidence>
<evidence type="ECO:0000256" key="6">
    <source>
        <dbReference type="ARBA" id="ARBA00023014"/>
    </source>
</evidence>
<dbReference type="CDD" id="cd10559">
    <property type="entry name" value="W-FDH"/>
    <property type="match status" value="1"/>
</dbReference>
<dbReference type="Gene3D" id="3.30.70.20">
    <property type="match status" value="2"/>
</dbReference>
<keyword evidence="2" id="KW-0004">4Fe-4S</keyword>
<dbReference type="Pfam" id="PF13247">
    <property type="entry name" value="Fer4_11"/>
    <property type="match status" value="1"/>
</dbReference>
<evidence type="ECO:0000256" key="4">
    <source>
        <dbReference type="ARBA" id="ARBA00022737"/>
    </source>
</evidence>
<keyword evidence="4" id="KW-0677">Repeat</keyword>
<keyword evidence="6" id="KW-0411">Iron-sulfur</keyword>
<organism evidence="8 9">
    <name type="scientific">Nitratidesulfovibrio oxamicus</name>
    <dbReference type="NCBI Taxonomy" id="32016"/>
    <lineage>
        <taxon>Bacteria</taxon>
        <taxon>Pseudomonadati</taxon>
        <taxon>Thermodesulfobacteriota</taxon>
        <taxon>Desulfovibrionia</taxon>
        <taxon>Desulfovibrionales</taxon>
        <taxon>Desulfovibrionaceae</taxon>
        <taxon>Nitratidesulfovibrio</taxon>
    </lineage>
</organism>